<dbReference type="AlphaFoldDB" id="A0A1G6WWN6"/>
<dbReference type="CDD" id="cd00207">
    <property type="entry name" value="fer2"/>
    <property type="match status" value="1"/>
</dbReference>
<dbReference type="InterPro" id="IPR001041">
    <property type="entry name" value="2Fe-2S_ferredoxin-type"/>
</dbReference>
<dbReference type="RefSeq" id="WP_092075201.1">
    <property type="nucleotide sequence ID" value="NZ_FNAQ01000001.1"/>
</dbReference>
<dbReference type="GO" id="GO:0051536">
    <property type="term" value="F:iron-sulfur cluster binding"/>
    <property type="evidence" value="ECO:0007669"/>
    <property type="project" value="InterPro"/>
</dbReference>
<evidence type="ECO:0000259" key="1">
    <source>
        <dbReference type="PROSITE" id="PS51085"/>
    </source>
</evidence>
<dbReference type="PANTHER" id="PTHR42895">
    <property type="entry name" value="IRON-SULFUR CLUSTER-BINDING PROTEIN-RELATED"/>
    <property type="match status" value="1"/>
</dbReference>
<dbReference type="PANTHER" id="PTHR42895:SF2">
    <property type="entry name" value="IRON-SULFUR CLUSTER PROTEIN"/>
    <property type="match status" value="1"/>
</dbReference>
<dbReference type="InterPro" id="IPR042259">
    <property type="entry name" value="Raco-like_middle_sf"/>
</dbReference>
<dbReference type="STRING" id="57664.SAMN05661003_10137"/>
<sequence>MVTVRFLPEHQSVTVTPGTTLLEAARQAGVLLESPCNGIGTCGKCRVLLAGESLRHISLRGADPVSLPTKDEHVALLSCQAEVHGDLSVEIPVDKQRDLLQVLSHGQAVAVEQAPCIRKLYVEEQQVTNVFAGDLLLATEAGDTRSCHVGLVVDIGTTTLVAALVDLASGREIATASALNPQSRQAQDVLSRIHFAAQENGLQSLHADLTGEINRLAAELAQQAGLDSRRIYEVVYSGNTCMLHLATGTSPAALGRYPYTPVIRGGNHVAAAGQGLAIAASGLIYLPPVISGYVGADLTAGILATGIHRRRGITLLVDIGTNGEMILARDGELRATSTAAGPAFEGMNISCGMRACRGAVESFAVAADGSMHLGTIGNATATGICGSGLLDVVSELVAHGVISGNGRFAATDNAAQLPAALKEKLVLREGKPAFAVTDDIFLSQKDVRQVQLAKGAIRAGIEFLLQDSGITAEQVDQVLIAGAFGYHLREQSLLKLGLLPRAFAGKIKFVGNTSKAGGCALLLNQDLRDEMAALVTAIEVIELANFPDFDRVFVKCLGF</sequence>
<accession>A0A1G6WWN6</accession>
<dbReference type="Pfam" id="PF14574">
    <property type="entry name" value="RACo_C_ter"/>
    <property type="match status" value="1"/>
</dbReference>
<proteinExistence type="predicted"/>
<dbReference type="InterPro" id="IPR041414">
    <property type="entry name" value="Raco-like_middle"/>
</dbReference>
<dbReference type="OrthoDB" id="9810588at2"/>
<dbReference type="EMBL" id="FNAQ01000001">
    <property type="protein sequence ID" value="SDD69607.1"/>
    <property type="molecule type" value="Genomic_DNA"/>
</dbReference>
<gene>
    <name evidence="2" type="ORF">SAMN05661003_10137</name>
</gene>
<dbReference type="Pfam" id="PF17651">
    <property type="entry name" value="Raco_middle"/>
    <property type="match status" value="1"/>
</dbReference>
<evidence type="ECO:0000313" key="3">
    <source>
        <dbReference type="Proteomes" id="UP000243205"/>
    </source>
</evidence>
<dbReference type="PROSITE" id="PS51085">
    <property type="entry name" value="2FE2S_FER_2"/>
    <property type="match status" value="1"/>
</dbReference>
<dbReference type="InterPro" id="IPR027980">
    <property type="entry name" value="RACo_C"/>
</dbReference>
<reference evidence="3" key="1">
    <citation type="submission" date="2016-10" db="EMBL/GenBank/DDBJ databases">
        <authorList>
            <person name="Varghese N."/>
            <person name="Submissions S."/>
        </authorList>
    </citation>
    <scope>NUCLEOTIDE SEQUENCE [LARGE SCALE GENOMIC DNA]</scope>
    <source>
        <strain evidence="3">DSM 8987</strain>
    </source>
</reference>
<dbReference type="Pfam" id="PF00111">
    <property type="entry name" value="Fer2"/>
    <property type="match status" value="1"/>
</dbReference>
<dbReference type="InterPro" id="IPR052911">
    <property type="entry name" value="Corrinoid_activation_enz"/>
</dbReference>
<dbReference type="Proteomes" id="UP000243205">
    <property type="component" value="Unassembled WGS sequence"/>
</dbReference>
<feature type="domain" description="2Fe-2S ferredoxin-type" evidence="1">
    <location>
        <begin position="2"/>
        <end position="95"/>
    </location>
</feature>
<organism evidence="2 3">
    <name type="scientific">Desulfuromonas thiophila</name>
    <dbReference type="NCBI Taxonomy" id="57664"/>
    <lineage>
        <taxon>Bacteria</taxon>
        <taxon>Pseudomonadati</taxon>
        <taxon>Thermodesulfobacteriota</taxon>
        <taxon>Desulfuromonadia</taxon>
        <taxon>Desulfuromonadales</taxon>
        <taxon>Desulfuromonadaceae</taxon>
        <taxon>Desulfuromonas</taxon>
    </lineage>
</organism>
<dbReference type="SUPFAM" id="SSF54292">
    <property type="entry name" value="2Fe-2S ferredoxin-like"/>
    <property type="match status" value="1"/>
</dbReference>
<name>A0A1G6WWN6_9BACT</name>
<dbReference type="Gene3D" id="3.10.20.30">
    <property type="match status" value="1"/>
</dbReference>
<dbReference type="InterPro" id="IPR012675">
    <property type="entry name" value="Beta-grasp_dom_sf"/>
</dbReference>
<keyword evidence="3" id="KW-1185">Reference proteome</keyword>
<protein>
    <submittedName>
        <fullName evidence="2">Uncharacterized 2Fe-2 and 4Fe-4S clusters-containing protein, contains DUF4445 domain</fullName>
    </submittedName>
</protein>
<evidence type="ECO:0000313" key="2">
    <source>
        <dbReference type="EMBL" id="SDD69607.1"/>
    </source>
</evidence>
<dbReference type="InterPro" id="IPR036010">
    <property type="entry name" value="2Fe-2S_ferredoxin-like_sf"/>
</dbReference>
<dbReference type="Gene3D" id="3.30.420.480">
    <property type="entry name" value="Domain of unknown function (DUF4445)"/>
    <property type="match status" value="1"/>
</dbReference>